<organism evidence="2 3">
    <name type="scientific">Streptomyces actuosus</name>
    <dbReference type="NCBI Taxonomy" id="1885"/>
    <lineage>
        <taxon>Bacteria</taxon>
        <taxon>Bacillati</taxon>
        <taxon>Actinomycetota</taxon>
        <taxon>Actinomycetes</taxon>
        <taxon>Kitasatosporales</taxon>
        <taxon>Streptomycetaceae</taxon>
        <taxon>Streptomyces</taxon>
    </lineage>
</organism>
<dbReference type="EMBL" id="JAFFZS010000078">
    <property type="protein sequence ID" value="MBN0049267.1"/>
    <property type="molecule type" value="Genomic_DNA"/>
</dbReference>
<accession>A0ABS2W1G8</accession>
<proteinExistence type="predicted"/>
<evidence type="ECO:0000256" key="1">
    <source>
        <dbReference type="SAM" id="MobiDB-lite"/>
    </source>
</evidence>
<evidence type="ECO:0000313" key="2">
    <source>
        <dbReference type="EMBL" id="MBN0049267.1"/>
    </source>
</evidence>
<feature type="non-terminal residue" evidence="2">
    <location>
        <position position="1"/>
    </location>
</feature>
<evidence type="ECO:0000313" key="3">
    <source>
        <dbReference type="Proteomes" id="UP000788262"/>
    </source>
</evidence>
<keyword evidence="3" id="KW-1185">Reference proteome</keyword>
<gene>
    <name evidence="2" type="ORF">JS756_35450</name>
</gene>
<comment type="caution">
    <text evidence="2">The sequence shown here is derived from an EMBL/GenBank/DDBJ whole genome shotgun (WGS) entry which is preliminary data.</text>
</comment>
<reference evidence="2 3" key="1">
    <citation type="submission" date="2021-02" db="EMBL/GenBank/DDBJ databases">
        <title>Whole genome sequencing of Streptomyces actuosus VRA1.</title>
        <authorList>
            <person name="Sen G."/>
            <person name="Sen A."/>
        </authorList>
    </citation>
    <scope>NUCLEOTIDE SEQUENCE [LARGE SCALE GENOMIC DNA]</scope>
    <source>
        <strain evidence="2 3">VRA1</strain>
    </source>
</reference>
<name>A0ABS2W1G8_STRAS</name>
<sequence>PQPAPSAPRLRVRHSTRNEILAQAEPRPGSVNTRCPVRGGNFTITESNEVGTRCDTSFCEQAERQLDTSLVIDMKFGWFSDHEESVALSLSENIDRLGLRAWPEQAGRRTSSGLPLRKGSTFAAGA</sequence>
<feature type="region of interest" description="Disordered" evidence="1">
    <location>
        <begin position="105"/>
        <end position="126"/>
    </location>
</feature>
<dbReference type="RefSeq" id="WP_205387388.1">
    <property type="nucleotide sequence ID" value="NZ_JAFFZS010000078.1"/>
</dbReference>
<dbReference type="Proteomes" id="UP000788262">
    <property type="component" value="Unassembled WGS sequence"/>
</dbReference>
<protein>
    <submittedName>
        <fullName evidence="2">Uncharacterized protein</fullName>
    </submittedName>
</protein>